<keyword evidence="3" id="KW-0347">Helicase</keyword>
<dbReference type="Pfam" id="PF02735">
    <property type="entry name" value="Ku"/>
    <property type="match status" value="1"/>
</dbReference>
<evidence type="ECO:0000259" key="2">
    <source>
        <dbReference type="Pfam" id="PF02735"/>
    </source>
</evidence>
<dbReference type="Gene3D" id="2.40.290.10">
    <property type="match status" value="1"/>
</dbReference>
<dbReference type="SUPFAM" id="SSF100939">
    <property type="entry name" value="SPOC domain-like"/>
    <property type="match status" value="1"/>
</dbReference>
<dbReference type="PANTHER" id="PTHR12604:SF2">
    <property type="entry name" value="X-RAY REPAIR CROSS-COMPLEMENTING PROTEIN 6"/>
    <property type="match status" value="1"/>
</dbReference>
<dbReference type="EMBL" id="PKMF04000518">
    <property type="protein sequence ID" value="KAK7827647.1"/>
    <property type="molecule type" value="Genomic_DNA"/>
</dbReference>
<dbReference type="GO" id="GO:0000723">
    <property type="term" value="P:telomere maintenance"/>
    <property type="evidence" value="ECO:0007669"/>
    <property type="project" value="TreeGrafter"/>
</dbReference>
<dbReference type="AlphaFoldDB" id="A0AAW0JLP4"/>
<protein>
    <submittedName>
        <fullName evidence="3">Atp-dependent dna helicase 2 subunit ku70</fullName>
    </submittedName>
</protein>
<name>A0AAW0JLP4_QUESU</name>
<keyword evidence="4" id="KW-1185">Reference proteome</keyword>
<proteinExistence type="predicted"/>
<gene>
    <name evidence="3" type="primary">KU70_1</name>
    <name evidence="3" type="ORF">CFP56_030929</name>
</gene>
<dbReference type="GO" id="GO:0042162">
    <property type="term" value="F:telomeric DNA binding"/>
    <property type="evidence" value="ECO:0007669"/>
    <property type="project" value="TreeGrafter"/>
</dbReference>
<evidence type="ECO:0000313" key="4">
    <source>
        <dbReference type="Proteomes" id="UP000237347"/>
    </source>
</evidence>
<accession>A0AAW0JLP4</accession>
<dbReference type="Proteomes" id="UP000237347">
    <property type="component" value="Unassembled WGS sequence"/>
</dbReference>
<dbReference type="GO" id="GO:0003690">
    <property type="term" value="F:double-stranded DNA binding"/>
    <property type="evidence" value="ECO:0007669"/>
    <property type="project" value="TreeGrafter"/>
</dbReference>
<dbReference type="InterPro" id="IPR006164">
    <property type="entry name" value="DNA_bd_Ku70/Ku80"/>
</dbReference>
<keyword evidence="3" id="KW-0547">Nucleotide-binding</keyword>
<reference evidence="3 4" key="1">
    <citation type="journal article" date="2018" name="Sci. Data">
        <title>The draft genome sequence of cork oak.</title>
        <authorList>
            <person name="Ramos A.M."/>
            <person name="Usie A."/>
            <person name="Barbosa P."/>
            <person name="Barros P.M."/>
            <person name="Capote T."/>
            <person name="Chaves I."/>
            <person name="Simoes F."/>
            <person name="Abreu I."/>
            <person name="Carrasquinho I."/>
            <person name="Faro C."/>
            <person name="Guimaraes J.B."/>
            <person name="Mendonca D."/>
            <person name="Nobrega F."/>
            <person name="Rodrigues L."/>
            <person name="Saibo N.J.M."/>
            <person name="Varela M.C."/>
            <person name="Egas C."/>
            <person name="Matos J."/>
            <person name="Miguel C.M."/>
            <person name="Oliveira M.M."/>
            <person name="Ricardo C.P."/>
            <person name="Goncalves S."/>
        </authorList>
    </citation>
    <scope>NUCLEOTIDE SEQUENCE [LARGE SCALE GENOMIC DNA]</scope>
    <source>
        <strain evidence="4">cv. HL8</strain>
    </source>
</reference>
<dbReference type="InterPro" id="IPR016194">
    <property type="entry name" value="SPOC-like_C_dom_sf"/>
</dbReference>
<evidence type="ECO:0000313" key="3">
    <source>
        <dbReference type="EMBL" id="KAK7827647.1"/>
    </source>
</evidence>
<organism evidence="3 4">
    <name type="scientific">Quercus suber</name>
    <name type="common">Cork oak</name>
    <dbReference type="NCBI Taxonomy" id="58331"/>
    <lineage>
        <taxon>Eukaryota</taxon>
        <taxon>Viridiplantae</taxon>
        <taxon>Streptophyta</taxon>
        <taxon>Embryophyta</taxon>
        <taxon>Tracheophyta</taxon>
        <taxon>Spermatophyta</taxon>
        <taxon>Magnoliopsida</taxon>
        <taxon>eudicotyledons</taxon>
        <taxon>Gunneridae</taxon>
        <taxon>Pentapetalae</taxon>
        <taxon>rosids</taxon>
        <taxon>fabids</taxon>
        <taxon>Fagales</taxon>
        <taxon>Fagaceae</taxon>
        <taxon>Quercus</taxon>
    </lineage>
</organism>
<feature type="domain" description="Ku" evidence="2">
    <location>
        <begin position="17"/>
        <end position="78"/>
    </location>
</feature>
<dbReference type="GO" id="GO:0004386">
    <property type="term" value="F:helicase activity"/>
    <property type="evidence" value="ECO:0007669"/>
    <property type="project" value="UniProtKB-KW"/>
</dbReference>
<sequence length="126" mass="14157">MLVFFFKFWSNFSTLSSENIKISVEELSEIKRISTGHLRLLGFKPLSCLKDYHNLRPSTFIFPSDEVAFVLILLWKCLVVLAFSLPCTDPCYGSSVAFYGSSSHPQLVALIAQLLSLLTGTHYCSI</sequence>
<evidence type="ECO:0000256" key="1">
    <source>
        <dbReference type="ARBA" id="ARBA00023125"/>
    </source>
</evidence>
<dbReference type="PANTHER" id="PTHR12604">
    <property type="entry name" value="KU AUTOANTIGEN DNA HELICASE"/>
    <property type="match status" value="1"/>
</dbReference>
<dbReference type="GO" id="GO:0006303">
    <property type="term" value="P:double-strand break repair via nonhomologous end joining"/>
    <property type="evidence" value="ECO:0007669"/>
    <property type="project" value="InterPro"/>
</dbReference>
<dbReference type="GO" id="GO:0043564">
    <property type="term" value="C:Ku70:Ku80 complex"/>
    <property type="evidence" value="ECO:0007669"/>
    <property type="project" value="TreeGrafter"/>
</dbReference>
<keyword evidence="3" id="KW-0067">ATP-binding</keyword>
<comment type="caution">
    <text evidence="3">The sequence shown here is derived from an EMBL/GenBank/DDBJ whole genome shotgun (WGS) entry which is preliminary data.</text>
</comment>
<keyword evidence="3" id="KW-0378">Hydrolase</keyword>
<keyword evidence="1" id="KW-0238">DNA-binding</keyword>